<evidence type="ECO:0008006" key="6">
    <source>
        <dbReference type="Google" id="ProtNLM"/>
    </source>
</evidence>
<dbReference type="AlphaFoldDB" id="A0A8H6H8W3"/>
<organism evidence="4 5">
    <name type="scientific">Ephemerocybe angulata</name>
    <dbReference type="NCBI Taxonomy" id="980116"/>
    <lineage>
        <taxon>Eukaryota</taxon>
        <taxon>Fungi</taxon>
        <taxon>Dikarya</taxon>
        <taxon>Basidiomycota</taxon>
        <taxon>Agaricomycotina</taxon>
        <taxon>Agaricomycetes</taxon>
        <taxon>Agaricomycetidae</taxon>
        <taxon>Agaricales</taxon>
        <taxon>Agaricineae</taxon>
        <taxon>Psathyrellaceae</taxon>
        <taxon>Ephemerocybe</taxon>
    </lineage>
</organism>
<dbReference type="Pfam" id="PF01612">
    <property type="entry name" value="DNA_pol_A_exo1"/>
    <property type="match status" value="1"/>
</dbReference>
<dbReference type="OrthoDB" id="1920326at2759"/>
<evidence type="ECO:0000259" key="3">
    <source>
        <dbReference type="Pfam" id="PF20499"/>
    </source>
</evidence>
<comment type="caution">
    <text evidence="4">The sequence shown here is derived from an EMBL/GenBank/DDBJ whole genome shotgun (WGS) entry which is preliminary data.</text>
</comment>
<dbReference type="SUPFAM" id="SSF53098">
    <property type="entry name" value="Ribonuclease H-like"/>
    <property type="match status" value="1"/>
</dbReference>
<evidence type="ECO:0000313" key="5">
    <source>
        <dbReference type="Proteomes" id="UP000521943"/>
    </source>
</evidence>
<dbReference type="Pfam" id="PF20499">
    <property type="entry name" value="DUF6729"/>
    <property type="match status" value="1"/>
</dbReference>
<keyword evidence="5" id="KW-1185">Reference proteome</keyword>
<dbReference type="GO" id="GO:0008408">
    <property type="term" value="F:3'-5' exonuclease activity"/>
    <property type="evidence" value="ECO:0007669"/>
    <property type="project" value="InterPro"/>
</dbReference>
<evidence type="ECO:0000313" key="4">
    <source>
        <dbReference type="EMBL" id="KAF6742075.1"/>
    </source>
</evidence>
<dbReference type="InterPro" id="IPR012337">
    <property type="entry name" value="RNaseH-like_sf"/>
</dbReference>
<proteinExistence type="predicted"/>
<dbReference type="Gene3D" id="3.30.420.10">
    <property type="entry name" value="Ribonuclease H-like superfamily/Ribonuclease H"/>
    <property type="match status" value="1"/>
</dbReference>
<dbReference type="InterPro" id="IPR046616">
    <property type="entry name" value="DUF6729"/>
</dbReference>
<sequence length="857" mass="95369">MHPLHARGHADDKNSADGAGVGDSGTESEEEEDGEGSDKDDNNSTSHPADHVQDKKKNRKRILLPQWLVRLFDKLVGECRNCNDLGQPPLYYKHGTFWFPRKSTWFMLQNLTVTPDDLFNPQFFLWDPKALCKIPCPNCKTELQRHMHISRPRRVVSFNSTFWMIGFQYRCGNCSRLKPASKNITFRSWNSCILAALPRALAAEFPARLSHRGAMYISTVEWMRSSFQNGMGSKQFSDSLRTQHLLRYDKLHLHERVTERGPTAIIQVAYESQVYILQRACNSKTEFCGAVDLSTYAHERFISLPSRNLSLSDLCASVLGRCLPKNVPERVGTDWENKKLTDAQLKYAACDAHVALAIYSRLSLVPVPSPIAPAAPLPLAGTSVLVFNSDKKQPIARGRIARPPQSGILDGMAMKPGQLAVEIQNIMVPGAILPSHQDRPLSSFGPPPFPIIMNRANVCVQQSFVVPSAEPNPTSPTVLPGKSQQRQSVDSEPIPMRPPGDHELPDIPAETEGPAQDSAESLASIIFALLDGGHSSPTSASAHEVDGIALQEGLEILVKQIIPPPDLLYLAVAQVFKTYSPLKDAKTNAPLFNKEAWKTAKQVLELIYNGFLSDPAGIPLYVVTGIGAKTGLPLYRCFRGTNSTEGGVHTHLRSHLPSSESSIQHALACLKDFVLHHNLLVGTLNGTGQKYKGHFSIWITNQIQQYTIALQDWIQTHTDFSNWLNTDFYETSGEVIGVLPITPDMQLANSISPYVEGYQDLVRGSASAPPARYEYLVRLQRTRKAVVPVHTEKECELFHNLMKESPDFKTSLSGNPNWNKVVIVWNQIAEIKEGIYYKVCSQLHLCMYIPNSRFNSV</sequence>
<protein>
    <recommendedName>
        <fullName evidence="6">3'-5' exonuclease domain-containing protein</fullName>
    </recommendedName>
</protein>
<feature type="compositionally biased region" description="Acidic residues" evidence="1">
    <location>
        <begin position="26"/>
        <end position="35"/>
    </location>
</feature>
<feature type="compositionally biased region" description="Basic and acidic residues" evidence="1">
    <location>
        <begin position="36"/>
        <end position="55"/>
    </location>
</feature>
<dbReference type="GO" id="GO:0006139">
    <property type="term" value="P:nucleobase-containing compound metabolic process"/>
    <property type="evidence" value="ECO:0007669"/>
    <property type="project" value="InterPro"/>
</dbReference>
<feature type="region of interest" description="Disordered" evidence="1">
    <location>
        <begin position="469"/>
        <end position="515"/>
    </location>
</feature>
<reference evidence="4 5" key="1">
    <citation type="submission" date="2020-07" db="EMBL/GenBank/DDBJ databases">
        <title>Comparative genomics of pyrophilous fungi reveals a link between fire events and developmental genes.</title>
        <authorList>
            <consortium name="DOE Joint Genome Institute"/>
            <person name="Steindorff A.S."/>
            <person name="Carver A."/>
            <person name="Calhoun S."/>
            <person name="Stillman K."/>
            <person name="Liu H."/>
            <person name="Lipzen A."/>
            <person name="Pangilinan J."/>
            <person name="Labutti K."/>
            <person name="Bruns T.D."/>
            <person name="Grigoriev I.V."/>
        </authorList>
    </citation>
    <scope>NUCLEOTIDE SEQUENCE [LARGE SCALE GENOMIC DNA]</scope>
    <source>
        <strain evidence="4 5">CBS 144469</strain>
    </source>
</reference>
<feature type="domain" description="3'-5' exonuclease" evidence="2">
    <location>
        <begin position="285"/>
        <end position="363"/>
    </location>
</feature>
<dbReference type="InterPro" id="IPR002562">
    <property type="entry name" value="3'-5'_exonuclease_dom"/>
</dbReference>
<feature type="domain" description="DUF6729" evidence="3">
    <location>
        <begin position="112"/>
        <end position="247"/>
    </location>
</feature>
<feature type="compositionally biased region" description="Polar residues" evidence="1">
    <location>
        <begin position="469"/>
        <end position="490"/>
    </location>
</feature>
<name>A0A8H6H8W3_9AGAR</name>
<dbReference type="EMBL" id="JACGCI010000204">
    <property type="protein sequence ID" value="KAF6742075.1"/>
    <property type="molecule type" value="Genomic_DNA"/>
</dbReference>
<feature type="region of interest" description="Disordered" evidence="1">
    <location>
        <begin position="1"/>
        <end position="56"/>
    </location>
</feature>
<dbReference type="PANTHER" id="PTHR24401:SF29">
    <property type="entry name" value="SI:CH211-243P7.3-RELATED"/>
    <property type="match status" value="1"/>
</dbReference>
<dbReference type="Proteomes" id="UP000521943">
    <property type="component" value="Unassembled WGS sequence"/>
</dbReference>
<gene>
    <name evidence="4" type="ORF">DFP72DRAFT_831643</name>
</gene>
<dbReference type="GO" id="GO:0003676">
    <property type="term" value="F:nucleic acid binding"/>
    <property type="evidence" value="ECO:0007669"/>
    <property type="project" value="InterPro"/>
</dbReference>
<evidence type="ECO:0000259" key="2">
    <source>
        <dbReference type="Pfam" id="PF01612"/>
    </source>
</evidence>
<dbReference type="InterPro" id="IPR036397">
    <property type="entry name" value="RNaseH_sf"/>
</dbReference>
<dbReference type="PANTHER" id="PTHR24401">
    <property type="entry name" value="SI:CH211-243P7.3-RELATED"/>
    <property type="match status" value="1"/>
</dbReference>
<accession>A0A8H6H8W3</accession>
<evidence type="ECO:0000256" key="1">
    <source>
        <dbReference type="SAM" id="MobiDB-lite"/>
    </source>
</evidence>